<dbReference type="PANTHER" id="PTHR30481:SF3">
    <property type="entry name" value="DNA ADENINE METHYLASE"/>
    <property type="match status" value="1"/>
</dbReference>
<evidence type="ECO:0000256" key="4">
    <source>
        <dbReference type="ARBA" id="ARBA00022691"/>
    </source>
</evidence>
<dbReference type="InterPro" id="IPR012327">
    <property type="entry name" value="MeTrfase_D12"/>
</dbReference>
<keyword evidence="3" id="KW-0808">Transferase</keyword>
<dbReference type="PANTHER" id="PTHR30481">
    <property type="entry name" value="DNA ADENINE METHYLASE"/>
    <property type="match status" value="1"/>
</dbReference>
<reference evidence="6 7" key="1">
    <citation type="submission" date="2017-09" db="EMBL/GenBank/DDBJ databases">
        <title>Depth-based differentiation of microbial function through sediment-hosted aquifers and enrichment of novel symbionts in the deep terrestrial subsurface.</title>
        <authorList>
            <person name="Probst A.J."/>
            <person name="Ladd B."/>
            <person name="Jarett J.K."/>
            <person name="Geller-Mcgrath D.E."/>
            <person name="Sieber C.M."/>
            <person name="Emerson J.B."/>
            <person name="Anantharaman K."/>
            <person name="Thomas B.C."/>
            <person name="Malmstrom R."/>
            <person name="Stieglmeier M."/>
            <person name="Klingl A."/>
            <person name="Woyke T."/>
            <person name="Ryan C.M."/>
            <person name="Banfield J.F."/>
        </authorList>
    </citation>
    <scope>NUCLEOTIDE SEQUENCE [LARGE SCALE GENOMIC DNA]</scope>
    <source>
        <strain evidence="6">CG22_combo_CG10-13_8_21_14_all_38_20</strain>
    </source>
</reference>
<evidence type="ECO:0000313" key="6">
    <source>
        <dbReference type="EMBL" id="PIP62206.1"/>
    </source>
</evidence>
<comment type="catalytic activity">
    <reaction evidence="5">
        <text>a 2'-deoxyadenosine in DNA + S-adenosyl-L-methionine = an N(6)-methyl-2'-deoxyadenosine in DNA + S-adenosyl-L-homocysteine + H(+)</text>
        <dbReference type="Rhea" id="RHEA:15197"/>
        <dbReference type="Rhea" id="RHEA-COMP:12418"/>
        <dbReference type="Rhea" id="RHEA-COMP:12419"/>
        <dbReference type="ChEBI" id="CHEBI:15378"/>
        <dbReference type="ChEBI" id="CHEBI:57856"/>
        <dbReference type="ChEBI" id="CHEBI:59789"/>
        <dbReference type="ChEBI" id="CHEBI:90615"/>
        <dbReference type="ChEBI" id="CHEBI:90616"/>
        <dbReference type="EC" id="2.1.1.72"/>
    </reaction>
</comment>
<dbReference type="Proteomes" id="UP000231246">
    <property type="component" value="Unassembled WGS sequence"/>
</dbReference>
<evidence type="ECO:0000256" key="3">
    <source>
        <dbReference type="ARBA" id="ARBA00022679"/>
    </source>
</evidence>
<name>A0A2H0BWZ8_9BACT</name>
<sequence>MQPLIKWPGGKSKEYEQIKNLIPKHTRYIEPFFGGGAIFFKLQPQKAIINDICEELIKFYRFIKGEKNKAEFKSCLYDYVDNWEKIPKYINIFENEIVKLYDDYKNDKKTEKEAKEIITEKLKSKEDQFNGLFLEKFALDPNNLLQEIIKNLISKISRTKKIEKERGTLPDGDLHKNIETAFRSGFYMHFRDVMNKNGSKYKTSLAKKISNYYFIREFCYASMFRFNAKGDFNIPYGGIAYNNKDLRSKVDYIFSDEVEKVFENAEILNTDFEEILTRKDLNKNDFIFLDPPYDTDFSDYEKKTFDKKDQERLAKCLYDMQAKFILIIKNTPFILDLYKNKKGIKIDKFEKTYLYNVKGRNDRDVEHLVVYNF</sequence>
<dbReference type="GO" id="GO:0009007">
    <property type="term" value="F:site-specific DNA-methyltransferase (adenine-specific) activity"/>
    <property type="evidence" value="ECO:0007669"/>
    <property type="project" value="UniProtKB-EC"/>
</dbReference>
<dbReference type="GO" id="GO:0032259">
    <property type="term" value="P:methylation"/>
    <property type="evidence" value="ECO:0007669"/>
    <property type="project" value="UniProtKB-KW"/>
</dbReference>
<dbReference type="SUPFAM" id="SSF53335">
    <property type="entry name" value="S-adenosyl-L-methionine-dependent methyltransferases"/>
    <property type="match status" value="1"/>
</dbReference>
<dbReference type="GO" id="GO:1904047">
    <property type="term" value="F:S-adenosyl-L-methionine binding"/>
    <property type="evidence" value="ECO:0007669"/>
    <property type="project" value="TreeGrafter"/>
</dbReference>
<accession>A0A2H0BWZ8</accession>
<evidence type="ECO:0000256" key="1">
    <source>
        <dbReference type="ARBA" id="ARBA00011900"/>
    </source>
</evidence>
<dbReference type="PROSITE" id="PS00092">
    <property type="entry name" value="N6_MTASE"/>
    <property type="match status" value="1"/>
</dbReference>
<evidence type="ECO:0000256" key="5">
    <source>
        <dbReference type="ARBA" id="ARBA00047942"/>
    </source>
</evidence>
<dbReference type="Gene3D" id="3.40.50.150">
    <property type="entry name" value="Vaccinia Virus protein VP39"/>
    <property type="match status" value="2"/>
</dbReference>
<dbReference type="EC" id="2.1.1.72" evidence="1"/>
<dbReference type="AlphaFoldDB" id="A0A2H0BWZ8"/>
<dbReference type="GO" id="GO:0043565">
    <property type="term" value="F:sequence-specific DNA binding"/>
    <property type="evidence" value="ECO:0007669"/>
    <property type="project" value="TreeGrafter"/>
</dbReference>
<proteinExistence type="predicted"/>
<organism evidence="6 7">
    <name type="scientific">Candidatus Roizmanbacteria bacterium CG22_combo_CG10-13_8_21_14_all_38_20</name>
    <dbReference type="NCBI Taxonomy" id="1974862"/>
    <lineage>
        <taxon>Bacteria</taxon>
        <taxon>Candidatus Roizmaniibacteriota</taxon>
    </lineage>
</organism>
<dbReference type="PRINTS" id="PR00505">
    <property type="entry name" value="D12N6MTFRASE"/>
</dbReference>
<keyword evidence="2 6" id="KW-0489">Methyltransferase</keyword>
<protein>
    <recommendedName>
        <fullName evidence="1">site-specific DNA-methyltransferase (adenine-specific)</fullName>
        <ecNumber evidence="1">2.1.1.72</ecNumber>
    </recommendedName>
</protein>
<evidence type="ECO:0000313" key="7">
    <source>
        <dbReference type="Proteomes" id="UP000231246"/>
    </source>
</evidence>
<dbReference type="InterPro" id="IPR029063">
    <property type="entry name" value="SAM-dependent_MTases_sf"/>
</dbReference>
<dbReference type="GO" id="GO:0006298">
    <property type="term" value="P:mismatch repair"/>
    <property type="evidence" value="ECO:0007669"/>
    <property type="project" value="TreeGrafter"/>
</dbReference>
<dbReference type="InterPro" id="IPR002052">
    <property type="entry name" value="DNA_methylase_N6_adenine_CS"/>
</dbReference>
<dbReference type="Pfam" id="PF02086">
    <property type="entry name" value="MethyltransfD12"/>
    <property type="match status" value="2"/>
</dbReference>
<comment type="caution">
    <text evidence="6">The sequence shown here is derived from an EMBL/GenBank/DDBJ whole genome shotgun (WGS) entry which is preliminary data.</text>
</comment>
<dbReference type="GO" id="GO:0009307">
    <property type="term" value="P:DNA restriction-modification system"/>
    <property type="evidence" value="ECO:0007669"/>
    <property type="project" value="InterPro"/>
</dbReference>
<evidence type="ECO:0000256" key="2">
    <source>
        <dbReference type="ARBA" id="ARBA00022603"/>
    </source>
</evidence>
<gene>
    <name evidence="6" type="ORF">COW99_00060</name>
</gene>
<dbReference type="EMBL" id="PCTA01000001">
    <property type="protein sequence ID" value="PIP62206.1"/>
    <property type="molecule type" value="Genomic_DNA"/>
</dbReference>
<keyword evidence="4" id="KW-0949">S-adenosyl-L-methionine</keyword>